<evidence type="ECO:0000256" key="9">
    <source>
        <dbReference type="ARBA" id="ARBA00022729"/>
    </source>
</evidence>
<evidence type="ECO:0000256" key="16">
    <source>
        <dbReference type="ARBA" id="ARBA00023170"/>
    </source>
</evidence>
<dbReference type="InterPro" id="IPR011009">
    <property type="entry name" value="Kinase-like_dom_sf"/>
</dbReference>
<keyword evidence="10 17" id="KW-0547">Nucleotide-binding</keyword>
<dbReference type="SMART" id="SM00467">
    <property type="entry name" value="GS"/>
    <property type="match status" value="1"/>
</dbReference>
<keyword evidence="11" id="KW-0418">Kinase</keyword>
<keyword evidence="16" id="KW-0675">Receptor</keyword>
<evidence type="ECO:0000313" key="23">
    <source>
        <dbReference type="Proteomes" id="UP000054776"/>
    </source>
</evidence>
<accession>A0A0V1BGS9</accession>
<keyword evidence="9 19" id="KW-0732">Signal</keyword>
<dbReference type="GO" id="GO:0006659">
    <property type="term" value="P:phosphatidylserine biosynthetic process"/>
    <property type="evidence" value="ECO:0007669"/>
    <property type="project" value="UniProtKB-UniRule"/>
</dbReference>
<evidence type="ECO:0000259" key="20">
    <source>
        <dbReference type="PROSITE" id="PS50011"/>
    </source>
</evidence>
<comment type="catalytic activity">
    <reaction evidence="18">
        <text>a 1,2-diacyl-sn-glycero-3-phosphoethanolamine + L-serine = a 1,2-diacyl-sn-glycero-3-phospho-L-serine + ethanolamine</text>
        <dbReference type="Rhea" id="RHEA:27606"/>
        <dbReference type="ChEBI" id="CHEBI:33384"/>
        <dbReference type="ChEBI" id="CHEBI:57262"/>
        <dbReference type="ChEBI" id="CHEBI:57603"/>
        <dbReference type="ChEBI" id="CHEBI:64612"/>
        <dbReference type="EC" id="2.7.8.29"/>
    </reaction>
</comment>
<dbReference type="InterPro" id="IPR003605">
    <property type="entry name" value="GS_dom"/>
</dbReference>
<evidence type="ECO:0000256" key="18">
    <source>
        <dbReference type="RuleBase" id="RU368094"/>
    </source>
</evidence>
<evidence type="ECO:0000256" key="7">
    <source>
        <dbReference type="ARBA" id="ARBA00022692"/>
    </source>
</evidence>
<comment type="subcellular location">
    <subcellularLocation>
        <location evidence="18">Endoplasmic reticulum membrane</location>
        <topology evidence="18">Multi-pass membrane protein</topology>
    </subcellularLocation>
    <subcellularLocation>
        <location evidence="3">Membrane</location>
        <topology evidence="3">Single-pass type I membrane protein</topology>
    </subcellularLocation>
</comment>
<comment type="function">
    <text evidence="18">Catalyzes a base-exchange reaction in which the polar head group of phosphatidylethanolamine (PE) is replaced by L-serine.</text>
</comment>
<feature type="transmembrane region" description="Helical" evidence="18">
    <location>
        <begin position="905"/>
        <end position="924"/>
    </location>
</feature>
<dbReference type="GO" id="GO:0004675">
    <property type="term" value="F:transmembrane receptor protein serine/threonine kinase activity"/>
    <property type="evidence" value="ECO:0007669"/>
    <property type="project" value="InterPro"/>
</dbReference>
<feature type="chain" id="PRO_5006875143" description="Phosphatidylserine synthase" evidence="19">
    <location>
        <begin position="21"/>
        <end position="1044"/>
    </location>
</feature>
<keyword evidence="6 18" id="KW-0808">Transferase</keyword>
<dbReference type="Gene3D" id="3.30.200.20">
    <property type="entry name" value="Phosphorylase Kinase, domain 1"/>
    <property type="match status" value="1"/>
</dbReference>
<evidence type="ECO:0000256" key="4">
    <source>
        <dbReference type="ARBA" id="ARBA00009605"/>
    </source>
</evidence>
<evidence type="ECO:0000256" key="15">
    <source>
        <dbReference type="ARBA" id="ARBA00023136"/>
    </source>
</evidence>
<dbReference type="EMBL" id="JYDH01000046">
    <property type="protein sequence ID" value="KRY36113.1"/>
    <property type="molecule type" value="Genomic_DNA"/>
</dbReference>
<dbReference type="GO" id="GO:0005524">
    <property type="term" value="F:ATP binding"/>
    <property type="evidence" value="ECO:0007669"/>
    <property type="project" value="UniProtKB-UniRule"/>
</dbReference>
<evidence type="ECO:0000256" key="2">
    <source>
        <dbReference type="ARBA" id="ARBA00001946"/>
    </source>
</evidence>
<keyword evidence="8" id="KW-0479">Metal-binding</keyword>
<dbReference type="STRING" id="6334.A0A0V1BGS9"/>
<feature type="transmembrane region" description="Helical" evidence="18">
    <location>
        <begin position="555"/>
        <end position="574"/>
    </location>
</feature>
<evidence type="ECO:0000256" key="14">
    <source>
        <dbReference type="ARBA" id="ARBA00022989"/>
    </source>
</evidence>
<dbReference type="PROSITE" id="PS00108">
    <property type="entry name" value="PROTEIN_KINASE_ST"/>
    <property type="match status" value="1"/>
</dbReference>
<keyword evidence="18" id="KW-0256">Endoplasmic reticulum</keyword>
<gene>
    <name evidence="22" type="primary">PTDSS1</name>
    <name evidence="22" type="ORF">T01_14580</name>
</gene>
<feature type="transmembrane region" description="Helical" evidence="18">
    <location>
        <begin position="966"/>
        <end position="985"/>
    </location>
</feature>
<dbReference type="InterPro" id="IPR045860">
    <property type="entry name" value="Snake_toxin-like_sf"/>
</dbReference>
<keyword evidence="13" id="KW-0460">Magnesium</keyword>
<organism evidence="22 23">
    <name type="scientific">Trichinella spiralis</name>
    <name type="common">Trichina worm</name>
    <dbReference type="NCBI Taxonomy" id="6334"/>
    <lineage>
        <taxon>Eukaryota</taxon>
        <taxon>Metazoa</taxon>
        <taxon>Ecdysozoa</taxon>
        <taxon>Nematoda</taxon>
        <taxon>Enoplea</taxon>
        <taxon>Dorylaimia</taxon>
        <taxon>Trichinellida</taxon>
        <taxon>Trichinellidae</taxon>
        <taxon>Trichinella</taxon>
    </lineage>
</organism>
<keyword evidence="23" id="KW-1185">Reference proteome</keyword>
<evidence type="ECO:0000256" key="12">
    <source>
        <dbReference type="ARBA" id="ARBA00022840"/>
    </source>
</evidence>
<sequence>MTKMLVVVLLLAFSACPSLALPGLRSAIYCNCTRPGCGMDEDGPNIQVCKTYGGCMKVVSLKNEHQPEDEGGDLVVEYDCISEELWLPPEQPMGCRVHRHQRHLHAIGCCRNYSFCAADLHVALQKPAPADSATGLPLADLGSANAWTAVGWNWQPVVIPSLAVVFSLCLLYAAMRCRRGRQNGKPVSATNLDDEPRDPLIAAKDVHGIQQMLHDLDSGQPATTSGSGSGVPMLVPVTIARQVTLVKVIGRGRYGEVWQGLFKGENVAVKIFASTDEQSWLREMEVYKTTMLRHENLLGFIAADNKDGGMALQLWLITDYHKKGSLFDLLMSTTLDLRLMARLARSLANGLAFLHSEICGTSDKPAVAHRDLKTRNVLVRSDNSCVIADLGLAVRYFAKTQELDIPQNKKTGTLRYLAPEVLGDTLNPNHFDSYRRADIYSLGLILWEICRRTGDKPDPCELPYYDQVPADPTLDDMLRCVLLENQRPPLPSRWKDSAPLVTMTKLMRECWMPNPSARLTALRLFYFVSTTNIIISESSSNNSYLFPLRLRSPAIDLSSLTLTLLCCIFYLHSLTIYYSRQYLKIIIVTIFIIIQMTERSPSLNDPFHFINERQVDNISLEFFYKPHTITALACSIILLFIWAFTRSDSALEKNIWNGLQAVLFMFIMISLICFPNGPFTRPHPALWRIVFGLSVFYLMSLQFLLFQNFNDVKAILRWLDPERLNKMKLEEKEYAVNCSQVNATRIWSQLDIFAAGHFCGWAMKAMLVRHYGICWYISVSWEITEIAFSHLLPNFQECWWDAIILDILLCNGLGIWVGMVVCRKLEMRNYHWESIRQIRGTSGKLKRAALQFTPESWTTVRWMDPNCTYMRIIAVWILVVIWQVTELNTFFIKHIFAIDTSHPLVIFRLFLIALIVAPTIRQYYKYVTDPNCTRVGTQLWRYNTYRSHFVHQVQQRTFRSNSTTPTLHMLFGTVVCVYLCIAWTSRSQKDNSDFQANNDLNVKKISLSTTTTTGTDMTTKNPILQVDMLKCRRRANSQPMEQAD</sequence>
<dbReference type="GO" id="GO:0005886">
    <property type="term" value="C:plasma membrane"/>
    <property type="evidence" value="ECO:0007669"/>
    <property type="project" value="TreeGrafter"/>
</dbReference>
<comment type="caution">
    <text evidence="22">The sequence shown here is derived from an EMBL/GenBank/DDBJ whole genome shotgun (WGS) entry which is preliminary data.</text>
</comment>
<keyword evidence="18" id="KW-1208">Phospholipid metabolism</keyword>
<dbReference type="GO" id="GO:0006950">
    <property type="term" value="P:response to stress"/>
    <property type="evidence" value="ECO:0007669"/>
    <property type="project" value="UniProtKB-ARBA"/>
</dbReference>
<dbReference type="Gene3D" id="1.10.510.10">
    <property type="entry name" value="Transferase(Phosphotransferase) domain 1"/>
    <property type="match status" value="1"/>
</dbReference>
<evidence type="ECO:0000256" key="5">
    <source>
        <dbReference type="ARBA" id="ARBA00022527"/>
    </source>
</evidence>
<dbReference type="Gene3D" id="2.10.60.10">
    <property type="entry name" value="CD59"/>
    <property type="match status" value="1"/>
</dbReference>
<evidence type="ECO:0000256" key="19">
    <source>
        <dbReference type="SAM" id="SignalP"/>
    </source>
</evidence>
<reference evidence="22 23" key="1">
    <citation type="submission" date="2015-01" db="EMBL/GenBank/DDBJ databases">
        <title>Evolution of Trichinella species and genotypes.</title>
        <authorList>
            <person name="Korhonen P.K."/>
            <person name="Edoardo P."/>
            <person name="Giuseppe L.R."/>
            <person name="Gasser R.B."/>
        </authorList>
    </citation>
    <scope>NUCLEOTIDE SEQUENCE [LARGE SCALE GENOMIC DNA]</scope>
    <source>
        <strain evidence="22">ISS3</strain>
    </source>
</reference>
<dbReference type="EC" id="2.7.8.29" evidence="18"/>
<feature type="transmembrane region" description="Helical" evidence="18">
    <location>
        <begin position="799"/>
        <end position="822"/>
    </location>
</feature>
<evidence type="ECO:0000259" key="21">
    <source>
        <dbReference type="PROSITE" id="PS51256"/>
    </source>
</evidence>
<feature type="domain" description="Protein kinase" evidence="20">
    <location>
        <begin position="243"/>
        <end position="535"/>
    </location>
</feature>
<evidence type="ECO:0000256" key="11">
    <source>
        <dbReference type="ARBA" id="ARBA00022777"/>
    </source>
</evidence>
<proteinExistence type="inferred from homology"/>
<dbReference type="PROSITE" id="PS50011">
    <property type="entry name" value="PROTEIN_KINASE_DOM"/>
    <property type="match status" value="1"/>
</dbReference>
<dbReference type="InParanoid" id="A0A0V1BGS9"/>
<feature type="binding site" evidence="17">
    <location>
        <position position="270"/>
    </location>
    <ligand>
        <name>ATP</name>
        <dbReference type="ChEBI" id="CHEBI:30616"/>
    </ligand>
</feature>
<feature type="signal peptide" evidence="19">
    <location>
        <begin position="1"/>
        <end position="20"/>
    </location>
</feature>
<feature type="transmembrane region" description="Helical" evidence="18">
    <location>
        <begin position="868"/>
        <end position="885"/>
    </location>
</feature>
<keyword evidence="18" id="KW-0594">Phospholipid biosynthesis</keyword>
<dbReference type="InterPro" id="IPR008271">
    <property type="entry name" value="Ser/Thr_kinase_AS"/>
</dbReference>
<keyword evidence="7 18" id="KW-0812">Transmembrane</keyword>
<feature type="transmembrane region" description="Helical" evidence="18">
    <location>
        <begin position="656"/>
        <end position="679"/>
    </location>
</feature>
<comment type="cofactor">
    <cofactor evidence="1">
        <name>Mn(2+)</name>
        <dbReference type="ChEBI" id="CHEBI:29035"/>
    </cofactor>
</comment>
<evidence type="ECO:0000256" key="13">
    <source>
        <dbReference type="ARBA" id="ARBA00022842"/>
    </source>
</evidence>
<dbReference type="GO" id="GO:0106245">
    <property type="term" value="F:L-serine-phosphatidylethanolamine phosphatidyltransferase activity"/>
    <property type="evidence" value="ECO:0007669"/>
    <property type="project" value="UniProtKB-UniRule"/>
</dbReference>
<name>A0A0V1BGS9_TRISP</name>
<dbReference type="UniPathway" id="UPA00948"/>
<comment type="similarity">
    <text evidence="4">Belongs to the protein kinase superfamily. TKL Ser/Thr protein kinase family. TGFB receptor subfamily.</text>
</comment>
<dbReference type="PROSITE" id="PS51257">
    <property type="entry name" value="PROKAR_LIPOPROTEIN"/>
    <property type="match status" value="1"/>
</dbReference>
<evidence type="ECO:0000256" key="10">
    <source>
        <dbReference type="ARBA" id="ARBA00022741"/>
    </source>
</evidence>
<dbReference type="AlphaFoldDB" id="A0A0V1BGS9"/>
<keyword evidence="14 18" id="KW-1133">Transmembrane helix</keyword>
<evidence type="ECO:0000256" key="1">
    <source>
        <dbReference type="ARBA" id="ARBA00001936"/>
    </source>
</evidence>
<keyword evidence="12 17" id="KW-0067">ATP-binding</keyword>
<dbReference type="GO" id="GO:0005789">
    <property type="term" value="C:endoplasmic reticulum membrane"/>
    <property type="evidence" value="ECO:0007669"/>
    <property type="project" value="UniProtKB-SubCell"/>
</dbReference>
<evidence type="ECO:0000256" key="3">
    <source>
        <dbReference type="ARBA" id="ARBA00004479"/>
    </source>
</evidence>
<dbReference type="PANTHER" id="PTHR23255:SF71">
    <property type="entry name" value="RECEPTOR PROTEIN SERINE_THREONINE KINASE"/>
    <property type="match status" value="1"/>
</dbReference>
<feature type="transmembrane region" description="Helical" evidence="18">
    <location>
        <begin position="685"/>
        <end position="706"/>
    </location>
</feature>
<dbReference type="PANTHER" id="PTHR23255">
    <property type="entry name" value="TRANSFORMING GROWTH FACTOR-BETA RECEPTOR TYPE I AND II"/>
    <property type="match status" value="1"/>
</dbReference>
<dbReference type="SMART" id="SM00220">
    <property type="entry name" value="S_TKc"/>
    <property type="match status" value="1"/>
</dbReference>
<dbReference type="GO" id="GO:0071363">
    <property type="term" value="P:cellular response to growth factor stimulus"/>
    <property type="evidence" value="ECO:0007669"/>
    <property type="project" value="TreeGrafter"/>
</dbReference>
<feature type="transmembrane region" description="Helical" evidence="18">
    <location>
        <begin position="627"/>
        <end position="644"/>
    </location>
</feature>
<dbReference type="PROSITE" id="PS51256">
    <property type="entry name" value="GS"/>
    <property type="match status" value="1"/>
</dbReference>
<comment type="pathway">
    <text evidence="18">Phospholipid metabolism; phosphatidylserine biosynthesis.</text>
</comment>
<keyword evidence="18" id="KW-0443">Lipid metabolism</keyword>
<dbReference type="GO" id="GO:0043235">
    <property type="term" value="C:receptor complex"/>
    <property type="evidence" value="ECO:0007669"/>
    <property type="project" value="TreeGrafter"/>
</dbReference>
<dbReference type="eggNOG" id="KOG2052">
    <property type="taxonomic scope" value="Eukaryota"/>
</dbReference>
<evidence type="ECO:0000256" key="17">
    <source>
        <dbReference type="PROSITE-ProRule" id="PRU10141"/>
    </source>
</evidence>
<evidence type="ECO:0000256" key="8">
    <source>
        <dbReference type="ARBA" id="ARBA00022723"/>
    </source>
</evidence>
<comment type="similarity">
    <text evidence="18">Belongs to the phosphatidyl serine synthase family.</text>
</comment>
<dbReference type="InterPro" id="IPR004277">
    <property type="entry name" value="PSS"/>
</dbReference>
<dbReference type="InterPro" id="IPR017441">
    <property type="entry name" value="Protein_kinase_ATP_BS"/>
</dbReference>
<dbReference type="OrthoDB" id="69842at2759"/>
<comment type="cofactor">
    <cofactor evidence="2">
        <name>Mg(2+)</name>
        <dbReference type="ChEBI" id="CHEBI:18420"/>
    </cofactor>
</comment>
<evidence type="ECO:0000313" key="22">
    <source>
        <dbReference type="EMBL" id="KRY36113.1"/>
    </source>
</evidence>
<dbReference type="InterPro" id="IPR000719">
    <property type="entry name" value="Prot_kinase_dom"/>
</dbReference>
<keyword evidence="15 18" id="KW-0472">Membrane</keyword>
<dbReference type="Proteomes" id="UP000054776">
    <property type="component" value="Unassembled WGS sequence"/>
</dbReference>
<evidence type="ECO:0000256" key="6">
    <source>
        <dbReference type="ARBA" id="ARBA00022679"/>
    </source>
</evidence>
<feature type="domain" description="GS" evidence="21">
    <location>
        <begin position="207"/>
        <end position="242"/>
    </location>
</feature>
<protein>
    <recommendedName>
        <fullName evidence="18">Phosphatidylserine synthase</fullName>
        <ecNumber evidence="18">2.7.8.29</ecNumber>
    </recommendedName>
    <alternativeName>
        <fullName evidence="18">Serine-exchange enzyme</fullName>
    </alternativeName>
</protein>
<dbReference type="PROSITE" id="PS00107">
    <property type="entry name" value="PROTEIN_KINASE_ATP"/>
    <property type="match status" value="1"/>
</dbReference>
<dbReference type="InterPro" id="IPR000333">
    <property type="entry name" value="TGFB_receptor"/>
</dbReference>
<dbReference type="SUPFAM" id="SSF56112">
    <property type="entry name" value="Protein kinase-like (PK-like)"/>
    <property type="match status" value="1"/>
</dbReference>
<dbReference type="Pfam" id="PF07714">
    <property type="entry name" value="PK_Tyr_Ser-Thr"/>
    <property type="match status" value="1"/>
</dbReference>
<keyword evidence="5" id="KW-0723">Serine/threonine-protein kinase</keyword>
<dbReference type="InterPro" id="IPR001245">
    <property type="entry name" value="Ser-Thr/Tyr_kinase_cat_dom"/>
</dbReference>
<keyword evidence="18" id="KW-0444">Lipid biosynthesis</keyword>
<dbReference type="Pfam" id="PF03034">
    <property type="entry name" value="PSS"/>
    <property type="match status" value="1"/>
</dbReference>